<name>A0ABQ4MVE1_9BACL</name>
<keyword evidence="2" id="KW-1185">Reference proteome</keyword>
<reference evidence="1 2" key="1">
    <citation type="submission" date="2021-03" db="EMBL/GenBank/DDBJ databases">
        <title>Antimicrobial resistance genes in bacteria isolated from Japanese honey, and their potential for conferring macrolide and lincosamide resistance in the American foulbrood pathogen Paenibacillus larvae.</title>
        <authorList>
            <person name="Okamoto M."/>
            <person name="Kumagai M."/>
            <person name="Kanamori H."/>
            <person name="Takamatsu D."/>
        </authorList>
    </citation>
    <scope>NUCLEOTIDE SEQUENCE [LARGE SCALE GENOMIC DNA]</scope>
    <source>
        <strain evidence="1 2">J15TS10</strain>
    </source>
</reference>
<dbReference type="Proteomes" id="UP000681290">
    <property type="component" value="Unassembled WGS sequence"/>
</dbReference>
<dbReference type="SUPFAM" id="SSF56672">
    <property type="entry name" value="DNA/RNA polymerases"/>
    <property type="match status" value="1"/>
</dbReference>
<evidence type="ECO:0000313" key="1">
    <source>
        <dbReference type="EMBL" id="GIP59886.1"/>
    </source>
</evidence>
<sequence>MMVKRRPANSEPHEHWPLIRQQLLEGAYQTAPVRRVEIPKPDGVVRLFGISSVVDRFIQQALLQVLTPIFEAHFVNDN</sequence>
<comment type="caution">
    <text evidence="1">The sequence shown here is derived from an EMBL/GenBank/DDBJ whole genome shotgun (WGS) entry which is preliminary data.</text>
</comment>
<gene>
    <name evidence="1" type="ORF">J15TS10_37000</name>
</gene>
<accession>A0ABQ4MVE1</accession>
<evidence type="ECO:0008006" key="3">
    <source>
        <dbReference type="Google" id="ProtNLM"/>
    </source>
</evidence>
<evidence type="ECO:0000313" key="2">
    <source>
        <dbReference type="Proteomes" id="UP000681290"/>
    </source>
</evidence>
<dbReference type="EMBL" id="BOSM01000006">
    <property type="protein sequence ID" value="GIP59886.1"/>
    <property type="molecule type" value="Genomic_DNA"/>
</dbReference>
<organism evidence="1 2">
    <name type="scientific">Paenibacillus woosongensis</name>
    <dbReference type="NCBI Taxonomy" id="307580"/>
    <lineage>
        <taxon>Bacteria</taxon>
        <taxon>Bacillati</taxon>
        <taxon>Bacillota</taxon>
        <taxon>Bacilli</taxon>
        <taxon>Bacillales</taxon>
        <taxon>Paenibacillaceae</taxon>
        <taxon>Paenibacillus</taxon>
    </lineage>
</organism>
<protein>
    <recommendedName>
        <fullName evidence="3">Reverse transcriptase domain-containing protein</fullName>
    </recommendedName>
</protein>
<dbReference type="InterPro" id="IPR043502">
    <property type="entry name" value="DNA/RNA_pol_sf"/>
</dbReference>
<proteinExistence type="predicted"/>